<reference evidence="16 17" key="1">
    <citation type="submission" date="2016-10" db="EMBL/GenBank/DDBJ databases">
        <authorList>
            <person name="de Groot N.N."/>
        </authorList>
    </citation>
    <scope>NUCLEOTIDE SEQUENCE [LARGE SCALE GENOMIC DNA]</scope>
    <source>
        <strain evidence="16 17">DSM 2784</strain>
    </source>
</reference>
<evidence type="ECO:0000256" key="10">
    <source>
        <dbReference type="ARBA" id="ARBA00030399"/>
    </source>
</evidence>
<dbReference type="CDD" id="cd02440">
    <property type="entry name" value="AdoMet_MTases"/>
    <property type="match status" value="1"/>
</dbReference>
<dbReference type="InterPro" id="IPR006027">
    <property type="entry name" value="NusB_RsmB_TIM44"/>
</dbReference>
<keyword evidence="8" id="KW-0949">S-adenosyl-L-methionine</keyword>
<dbReference type="GO" id="GO:0005737">
    <property type="term" value="C:cytoplasm"/>
    <property type="evidence" value="ECO:0007669"/>
    <property type="project" value="UniProtKB-SubCell"/>
</dbReference>
<dbReference type="AlphaFoldDB" id="A0A1G5RT84"/>
<organism evidence="16 17">
    <name type="scientific">Acidaminobacter hydrogenoformans DSM 2784</name>
    <dbReference type="NCBI Taxonomy" id="1120920"/>
    <lineage>
        <taxon>Bacteria</taxon>
        <taxon>Bacillati</taxon>
        <taxon>Bacillota</taxon>
        <taxon>Clostridia</taxon>
        <taxon>Peptostreptococcales</taxon>
        <taxon>Acidaminobacteraceae</taxon>
        <taxon>Acidaminobacter</taxon>
    </lineage>
</organism>
<dbReference type="Proteomes" id="UP000199208">
    <property type="component" value="Unassembled WGS sequence"/>
</dbReference>
<comment type="catalytic activity">
    <reaction evidence="12">
        <text>cytidine(967) in 16S rRNA + S-adenosyl-L-methionine = 5-methylcytidine(967) in 16S rRNA + S-adenosyl-L-homocysteine + H(+)</text>
        <dbReference type="Rhea" id="RHEA:42748"/>
        <dbReference type="Rhea" id="RHEA-COMP:10219"/>
        <dbReference type="Rhea" id="RHEA-COMP:10220"/>
        <dbReference type="ChEBI" id="CHEBI:15378"/>
        <dbReference type="ChEBI" id="CHEBI:57856"/>
        <dbReference type="ChEBI" id="CHEBI:59789"/>
        <dbReference type="ChEBI" id="CHEBI:74483"/>
        <dbReference type="ChEBI" id="CHEBI:82748"/>
        <dbReference type="EC" id="2.1.1.176"/>
    </reaction>
</comment>
<dbReference type="Pfam" id="PF22458">
    <property type="entry name" value="RsmF-B_ferredox"/>
    <property type="match status" value="1"/>
</dbReference>
<dbReference type="Pfam" id="PF01189">
    <property type="entry name" value="Methyltr_RsmB-F"/>
    <property type="match status" value="1"/>
</dbReference>
<dbReference type="InterPro" id="IPR029063">
    <property type="entry name" value="SAM-dependent_MTases_sf"/>
</dbReference>
<comment type="subcellular location">
    <subcellularLocation>
        <location evidence="2">Cytoplasm</location>
    </subcellularLocation>
</comment>
<dbReference type="GO" id="GO:0003723">
    <property type="term" value="F:RNA binding"/>
    <property type="evidence" value="ECO:0007669"/>
    <property type="project" value="UniProtKB-KW"/>
</dbReference>
<gene>
    <name evidence="16" type="ORF">SAMN03080599_00494</name>
</gene>
<evidence type="ECO:0000256" key="5">
    <source>
        <dbReference type="ARBA" id="ARBA00022552"/>
    </source>
</evidence>
<dbReference type="SUPFAM" id="SSF48013">
    <property type="entry name" value="NusB-like"/>
    <property type="match status" value="1"/>
</dbReference>
<feature type="domain" description="NusB/RsmB/TIM44" evidence="13">
    <location>
        <begin position="17"/>
        <end position="140"/>
    </location>
</feature>
<dbReference type="NCBIfam" id="TIGR00563">
    <property type="entry name" value="rsmB"/>
    <property type="match status" value="1"/>
</dbReference>
<dbReference type="PANTHER" id="PTHR22807">
    <property type="entry name" value="NOP2 YEAST -RELATED NOL1/NOP2/FMU SUN DOMAIN-CONTAINING"/>
    <property type="match status" value="1"/>
</dbReference>
<name>A0A1G5RT84_9FIRM</name>
<comment type="function">
    <text evidence="1">Specifically methylates the cytosine at position 967 (m5C967) of 16S rRNA.</text>
</comment>
<dbReference type="EMBL" id="FMWL01000002">
    <property type="protein sequence ID" value="SCZ76960.1"/>
    <property type="molecule type" value="Genomic_DNA"/>
</dbReference>
<evidence type="ECO:0000256" key="4">
    <source>
        <dbReference type="ARBA" id="ARBA00022490"/>
    </source>
</evidence>
<evidence type="ECO:0000256" key="9">
    <source>
        <dbReference type="ARBA" id="ARBA00022884"/>
    </source>
</evidence>
<evidence type="ECO:0000256" key="2">
    <source>
        <dbReference type="ARBA" id="ARBA00004496"/>
    </source>
</evidence>
<dbReference type="InterPro" id="IPR049560">
    <property type="entry name" value="MeTrfase_RsmB-F_NOP2_cat"/>
</dbReference>
<evidence type="ECO:0000259" key="13">
    <source>
        <dbReference type="Pfam" id="PF01029"/>
    </source>
</evidence>
<dbReference type="OrthoDB" id="9810297at2"/>
<feature type="domain" description="SAM-dependent methyltransferase RsmB-F/NOP2-type catalytic core" evidence="14">
    <location>
        <begin position="263"/>
        <end position="450"/>
    </location>
</feature>
<dbReference type="InterPro" id="IPR054728">
    <property type="entry name" value="RsmB-like_ferredoxin"/>
</dbReference>
<keyword evidence="6 16" id="KW-0489">Methyltransferase</keyword>
<evidence type="ECO:0000313" key="17">
    <source>
        <dbReference type="Proteomes" id="UP000199208"/>
    </source>
</evidence>
<dbReference type="RefSeq" id="WP_092589300.1">
    <property type="nucleotide sequence ID" value="NZ_FMWL01000002.1"/>
</dbReference>
<dbReference type="GO" id="GO:0008649">
    <property type="term" value="F:rRNA methyltransferase activity"/>
    <property type="evidence" value="ECO:0007669"/>
    <property type="project" value="InterPro"/>
</dbReference>
<evidence type="ECO:0000259" key="14">
    <source>
        <dbReference type="Pfam" id="PF01189"/>
    </source>
</evidence>
<keyword evidence="7 16" id="KW-0808">Transferase</keyword>
<dbReference type="PRINTS" id="PR02008">
    <property type="entry name" value="RCMTFAMILY"/>
</dbReference>
<evidence type="ECO:0000259" key="15">
    <source>
        <dbReference type="Pfam" id="PF22458"/>
    </source>
</evidence>
<proteinExistence type="predicted"/>
<sequence>MTMHEGAKQNNTRRQPSARQTAVDLLLAIDKRGLLSSDAVNNLTREGALSSEDRRLAVRLIYGVLEQKLLLDYLLQQVSRTKLSKIDPFIHMVLRTAIYQMMFMDRIPASAVVNEAVKLSKKKGQHLSSFVNGVLRNFQRGMGSFDEPVRSENPNGFLSIMYSHPKWLVDRWVSLFGYDFTEALMAANNAEPPLSVRVNRLKASTAEVQKRLEQDGIISEVSSIFDYALIIHSGQDRAIQTWPAFIGGELYVQDLASMMVTEILDPQPGERILDLCAAPGSKTTHMAEKMNNRGEITARDVSDKKLQRIKENSNRLGISIIKPQIWDGLDFDPQSVDAYDRVLLDAPCTGLGIIRRKPEIRYRRQPEDISSLVTLQSQLLENASHYVKKGGIMVYSTCSIDPEENQGVIQNFLSAHPQFKLVGTPWSDEDGSVRLYPNVQRTDGFFIAKMVRV</sequence>
<keyword evidence="4" id="KW-0963">Cytoplasm</keyword>
<keyword evidence="5" id="KW-0698">rRNA processing</keyword>
<dbReference type="InterPro" id="IPR004573">
    <property type="entry name" value="rRNA_ssu_MeTfrase_B"/>
</dbReference>
<dbReference type="PANTHER" id="PTHR22807:SF53">
    <property type="entry name" value="RIBOSOMAL RNA SMALL SUBUNIT METHYLTRANSFERASE B-RELATED"/>
    <property type="match status" value="1"/>
</dbReference>
<dbReference type="InterPro" id="IPR035926">
    <property type="entry name" value="NusB-like_sf"/>
</dbReference>
<evidence type="ECO:0000256" key="11">
    <source>
        <dbReference type="ARBA" id="ARBA00031088"/>
    </source>
</evidence>
<keyword evidence="17" id="KW-1185">Reference proteome</keyword>
<evidence type="ECO:0000256" key="8">
    <source>
        <dbReference type="ARBA" id="ARBA00022691"/>
    </source>
</evidence>
<dbReference type="SUPFAM" id="SSF53335">
    <property type="entry name" value="S-adenosyl-L-methionine-dependent methyltransferases"/>
    <property type="match status" value="1"/>
</dbReference>
<dbReference type="FunFam" id="3.40.50.150:FF:000022">
    <property type="entry name" value="Ribosomal RNA small subunit methyltransferase B"/>
    <property type="match status" value="1"/>
</dbReference>
<protein>
    <recommendedName>
        <fullName evidence="3">16S rRNA (cytosine(967)-C(5))-methyltransferase</fullName>
        <ecNumber evidence="3">2.1.1.176</ecNumber>
    </recommendedName>
    <alternativeName>
        <fullName evidence="10">16S rRNA m5C967 methyltransferase</fullName>
    </alternativeName>
    <alternativeName>
        <fullName evidence="11">rRNA (cytosine-C(5)-)-methyltransferase RsmB</fullName>
    </alternativeName>
</protein>
<dbReference type="Gene3D" id="3.40.50.150">
    <property type="entry name" value="Vaccinia Virus protein VP39"/>
    <property type="match status" value="1"/>
</dbReference>
<dbReference type="Pfam" id="PF01029">
    <property type="entry name" value="NusB"/>
    <property type="match status" value="1"/>
</dbReference>
<evidence type="ECO:0000256" key="7">
    <source>
        <dbReference type="ARBA" id="ARBA00022679"/>
    </source>
</evidence>
<feature type="domain" description="Ribosomal RNA small subunit methyltransferase B-like ferredoxin-like" evidence="15">
    <location>
        <begin position="164"/>
        <end position="234"/>
    </location>
</feature>
<evidence type="ECO:0000256" key="1">
    <source>
        <dbReference type="ARBA" id="ARBA00002724"/>
    </source>
</evidence>
<dbReference type="Gene3D" id="1.10.940.10">
    <property type="entry name" value="NusB-like"/>
    <property type="match status" value="1"/>
</dbReference>
<dbReference type="EC" id="2.1.1.176" evidence="3"/>
<dbReference type="NCBIfam" id="NF011494">
    <property type="entry name" value="PRK14902.1"/>
    <property type="match status" value="1"/>
</dbReference>
<dbReference type="Gene3D" id="3.30.70.1170">
    <property type="entry name" value="Sun protein, domain 3"/>
    <property type="match status" value="1"/>
</dbReference>
<dbReference type="STRING" id="1120920.SAMN03080599_00494"/>
<dbReference type="InterPro" id="IPR023267">
    <property type="entry name" value="RCMT"/>
</dbReference>
<evidence type="ECO:0000256" key="6">
    <source>
        <dbReference type="ARBA" id="ARBA00022603"/>
    </source>
</evidence>
<dbReference type="GO" id="GO:0006355">
    <property type="term" value="P:regulation of DNA-templated transcription"/>
    <property type="evidence" value="ECO:0007669"/>
    <property type="project" value="InterPro"/>
</dbReference>
<evidence type="ECO:0000256" key="3">
    <source>
        <dbReference type="ARBA" id="ARBA00012140"/>
    </source>
</evidence>
<evidence type="ECO:0000256" key="12">
    <source>
        <dbReference type="ARBA" id="ARBA00047283"/>
    </source>
</evidence>
<accession>A0A1G5RT84</accession>
<evidence type="ECO:0000313" key="16">
    <source>
        <dbReference type="EMBL" id="SCZ76960.1"/>
    </source>
</evidence>
<keyword evidence="9" id="KW-0694">RNA-binding</keyword>